<accession>A0A4P9YRV5</accession>
<evidence type="ECO:0000256" key="2">
    <source>
        <dbReference type="ARBA" id="ARBA00009726"/>
    </source>
</evidence>
<keyword evidence="3" id="KW-0813">Transport</keyword>
<dbReference type="GO" id="GO:0005524">
    <property type="term" value="F:ATP binding"/>
    <property type="evidence" value="ECO:0007669"/>
    <property type="project" value="UniProtKB-KW"/>
</dbReference>
<comment type="subcellular location">
    <subcellularLocation>
        <location evidence="1">Membrane</location>
        <topology evidence="1">Multi-pass membrane protein</topology>
    </subcellularLocation>
</comment>
<dbReference type="PROSITE" id="PS50929">
    <property type="entry name" value="ABC_TM1F"/>
    <property type="match status" value="1"/>
</dbReference>
<dbReference type="Proteomes" id="UP000278143">
    <property type="component" value="Unassembled WGS sequence"/>
</dbReference>
<dbReference type="OrthoDB" id="6500128at2759"/>
<keyword evidence="4 9" id="KW-0812">Transmembrane</keyword>
<dbReference type="InterPro" id="IPR050173">
    <property type="entry name" value="ABC_transporter_C-like"/>
</dbReference>
<evidence type="ECO:0000313" key="12">
    <source>
        <dbReference type="Proteomes" id="UP000278143"/>
    </source>
</evidence>
<evidence type="ECO:0000256" key="3">
    <source>
        <dbReference type="ARBA" id="ARBA00022448"/>
    </source>
</evidence>
<feature type="transmembrane region" description="Helical" evidence="9">
    <location>
        <begin position="145"/>
        <end position="170"/>
    </location>
</feature>
<dbReference type="InterPro" id="IPR036640">
    <property type="entry name" value="ABC1_TM_sf"/>
</dbReference>
<keyword evidence="5" id="KW-0547">Nucleotide-binding</keyword>
<dbReference type="Pfam" id="PF00664">
    <property type="entry name" value="ABC_membrane"/>
    <property type="match status" value="1"/>
</dbReference>
<evidence type="ECO:0000256" key="9">
    <source>
        <dbReference type="SAM" id="Phobius"/>
    </source>
</evidence>
<feature type="transmembrane region" description="Helical" evidence="9">
    <location>
        <begin position="31"/>
        <end position="49"/>
    </location>
</feature>
<sequence>MVIDYLQNLLGVPVLFVVVFGLLVWMLGPSALVGVAVIMVFSPMQALILKHLSRLRKKVVVLTDGRVKMCQEMLQGIAIVKLFAWEESFLERLGVLRRSELHTTRIILLVRSIVATMAQSITNVSSVLTFIVYVLAGNDLAPASVFASMALFNLILVPAFYLPVMLAMCADGHVSLERIRVFLLAEENAHSSACDEDAPFALQIKHGSFIWE</sequence>
<feature type="non-terminal residue" evidence="11">
    <location>
        <position position="212"/>
    </location>
</feature>
<organism evidence="11 12">
    <name type="scientific">Syncephalis pseudoplumigaleata</name>
    <dbReference type="NCBI Taxonomy" id="1712513"/>
    <lineage>
        <taxon>Eukaryota</taxon>
        <taxon>Fungi</taxon>
        <taxon>Fungi incertae sedis</taxon>
        <taxon>Zoopagomycota</taxon>
        <taxon>Zoopagomycotina</taxon>
        <taxon>Zoopagomycetes</taxon>
        <taxon>Zoopagales</taxon>
        <taxon>Piptocephalidaceae</taxon>
        <taxon>Syncephalis</taxon>
    </lineage>
</organism>
<evidence type="ECO:0000259" key="10">
    <source>
        <dbReference type="PROSITE" id="PS50929"/>
    </source>
</evidence>
<reference evidence="12" key="1">
    <citation type="journal article" date="2018" name="Nat. Microbiol.">
        <title>Leveraging single-cell genomics to expand the fungal tree of life.</title>
        <authorList>
            <person name="Ahrendt S.R."/>
            <person name="Quandt C.A."/>
            <person name="Ciobanu D."/>
            <person name="Clum A."/>
            <person name="Salamov A."/>
            <person name="Andreopoulos B."/>
            <person name="Cheng J.F."/>
            <person name="Woyke T."/>
            <person name="Pelin A."/>
            <person name="Henrissat B."/>
            <person name="Reynolds N.K."/>
            <person name="Benny G.L."/>
            <person name="Smith M.E."/>
            <person name="James T.Y."/>
            <person name="Grigoriev I.V."/>
        </authorList>
    </citation>
    <scope>NUCLEOTIDE SEQUENCE [LARGE SCALE GENOMIC DNA]</scope>
    <source>
        <strain evidence="12">Benny S71-1</strain>
    </source>
</reference>
<keyword evidence="6" id="KW-0067">ATP-binding</keyword>
<dbReference type="AlphaFoldDB" id="A0A4P9YRV5"/>
<evidence type="ECO:0000256" key="1">
    <source>
        <dbReference type="ARBA" id="ARBA00004141"/>
    </source>
</evidence>
<comment type="similarity">
    <text evidence="2">Belongs to the ABC transporter superfamily. ABCC family. Conjugate transporter (TC 3.A.1.208) subfamily.</text>
</comment>
<evidence type="ECO:0000313" key="11">
    <source>
        <dbReference type="EMBL" id="RKP22368.1"/>
    </source>
</evidence>
<evidence type="ECO:0000256" key="5">
    <source>
        <dbReference type="ARBA" id="ARBA00022741"/>
    </source>
</evidence>
<keyword evidence="8 9" id="KW-0472">Membrane</keyword>
<dbReference type="PANTHER" id="PTHR24223">
    <property type="entry name" value="ATP-BINDING CASSETTE SUB-FAMILY C"/>
    <property type="match status" value="1"/>
</dbReference>
<name>A0A4P9YRV5_9FUNG</name>
<gene>
    <name evidence="11" type="ORF">SYNPS1DRAFT_6757</name>
</gene>
<evidence type="ECO:0000256" key="4">
    <source>
        <dbReference type="ARBA" id="ARBA00022692"/>
    </source>
</evidence>
<dbReference type="EMBL" id="KZ992197">
    <property type="protein sequence ID" value="RKP22368.1"/>
    <property type="molecule type" value="Genomic_DNA"/>
</dbReference>
<evidence type="ECO:0000256" key="8">
    <source>
        <dbReference type="ARBA" id="ARBA00023136"/>
    </source>
</evidence>
<evidence type="ECO:0000256" key="6">
    <source>
        <dbReference type="ARBA" id="ARBA00022840"/>
    </source>
</evidence>
<dbReference type="SUPFAM" id="SSF90123">
    <property type="entry name" value="ABC transporter transmembrane region"/>
    <property type="match status" value="1"/>
</dbReference>
<feature type="transmembrane region" description="Helical" evidence="9">
    <location>
        <begin position="106"/>
        <end position="133"/>
    </location>
</feature>
<protein>
    <submittedName>
        <fullName evidence="11">ABC transporter type 1, transmembrane domain-containing protein</fullName>
    </submittedName>
</protein>
<dbReference type="Gene3D" id="1.20.1560.10">
    <property type="entry name" value="ABC transporter type 1, transmembrane domain"/>
    <property type="match status" value="1"/>
</dbReference>
<dbReference type="PANTHER" id="PTHR24223:SF456">
    <property type="entry name" value="MULTIDRUG RESISTANCE-ASSOCIATED PROTEIN LETHAL(2)03659"/>
    <property type="match status" value="1"/>
</dbReference>
<proteinExistence type="inferred from homology"/>
<dbReference type="GO" id="GO:0140359">
    <property type="term" value="F:ABC-type transporter activity"/>
    <property type="evidence" value="ECO:0007669"/>
    <property type="project" value="InterPro"/>
</dbReference>
<feature type="domain" description="ABC transmembrane type-1" evidence="10">
    <location>
        <begin position="1"/>
        <end position="171"/>
    </location>
</feature>
<keyword evidence="7 9" id="KW-1133">Transmembrane helix</keyword>
<feature type="transmembrane region" description="Helical" evidence="9">
    <location>
        <begin position="5"/>
        <end position="25"/>
    </location>
</feature>
<dbReference type="GO" id="GO:0016020">
    <property type="term" value="C:membrane"/>
    <property type="evidence" value="ECO:0007669"/>
    <property type="project" value="UniProtKB-SubCell"/>
</dbReference>
<evidence type="ECO:0000256" key="7">
    <source>
        <dbReference type="ARBA" id="ARBA00022989"/>
    </source>
</evidence>
<dbReference type="InterPro" id="IPR011527">
    <property type="entry name" value="ABC1_TM_dom"/>
</dbReference>
<keyword evidence="12" id="KW-1185">Reference proteome</keyword>